<feature type="domain" description="Response regulatory" evidence="3">
    <location>
        <begin position="128"/>
        <end position="243"/>
    </location>
</feature>
<evidence type="ECO:0000256" key="1">
    <source>
        <dbReference type="ARBA" id="ARBA00022553"/>
    </source>
</evidence>
<dbReference type="InterPro" id="IPR011006">
    <property type="entry name" value="CheY-like_superfamily"/>
</dbReference>
<dbReference type="AlphaFoldDB" id="A0A2N1PPK9"/>
<dbReference type="Gene3D" id="3.40.50.2300">
    <property type="match status" value="2"/>
</dbReference>
<dbReference type="PANTHER" id="PTHR44591:SF3">
    <property type="entry name" value="RESPONSE REGULATORY DOMAIN-CONTAINING PROTEIN"/>
    <property type="match status" value="1"/>
</dbReference>
<evidence type="ECO:0000313" key="5">
    <source>
        <dbReference type="Proteomes" id="UP000233256"/>
    </source>
</evidence>
<comment type="caution">
    <text evidence="4">The sequence shown here is derived from an EMBL/GenBank/DDBJ whole genome shotgun (WGS) entry which is preliminary data.</text>
</comment>
<reference evidence="4 5" key="1">
    <citation type="journal article" date="2017" name="ISME J.">
        <title>Potential for microbial H2 and metal transformations associated with novel bacteria and archaea in deep terrestrial subsurface sediments.</title>
        <authorList>
            <person name="Hernsdorf A.W."/>
            <person name="Amano Y."/>
            <person name="Miyakawa K."/>
            <person name="Ise K."/>
            <person name="Suzuki Y."/>
            <person name="Anantharaman K."/>
            <person name="Probst A."/>
            <person name="Burstein D."/>
            <person name="Thomas B.C."/>
            <person name="Banfield J.F."/>
        </authorList>
    </citation>
    <scope>NUCLEOTIDE SEQUENCE [LARGE SCALE GENOMIC DNA]</scope>
    <source>
        <strain evidence="4">HGW-Wallbacteria-1</strain>
    </source>
</reference>
<keyword evidence="1 2" id="KW-0597">Phosphoprotein</keyword>
<dbReference type="InterPro" id="IPR050595">
    <property type="entry name" value="Bact_response_regulator"/>
</dbReference>
<dbReference type="PANTHER" id="PTHR44591">
    <property type="entry name" value="STRESS RESPONSE REGULATOR PROTEIN 1"/>
    <property type="match status" value="1"/>
</dbReference>
<dbReference type="EMBL" id="PGXC01000006">
    <property type="protein sequence ID" value="PKK90277.1"/>
    <property type="molecule type" value="Genomic_DNA"/>
</dbReference>
<evidence type="ECO:0000259" key="3">
    <source>
        <dbReference type="PROSITE" id="PS50110"/>
    </source>
</evidence>
<feature type="domain" description="Response regulatory" evidence="3">
    <location>
        <begin position="4"/>
        <end position="118"/>
    </location>
</feature>
<protein>
    <recommendedName>
        <fullName evidence="3">Response regulatory domain-containing protein</fullName>
    </recommendedName>
</protein>
<dbReference type="CDD" id="cd00156">
    <property type="entry name" value="REC"/>
    <property type="match status" value="1"/>
</dbReference>
<gene>
    <name evidence="4" type="ORF">CVV64_09940</name>
</gene>
<dbReference type="InterPro" id="IPR001789">
    <property type="entry name" value="Sig_transdc_resp-reg_receiver"/>
</dbReference>
<dbReference type="Proteomes" id="UP000233256">
    <property type="component" value="Unassembled WGS sequence"/>
</dbReference>
<dbReference type="PROSITE" id="PS50110">
    <property type="entry name" value="RESPONSE_REGULATORY"/>
    <property type="match status" value="2"/>
</dbReference>
<proteinExistence type="predicted"/>
<accession>A0A2N1PPK9</accession>
<dbReference type="Pfam" id="PF00072">
    <property type="entry name" value="Response_reg"/>
    <property type="match status" value="2"/>
</dbReference>
<name>A0A2N1PPK9_9BACT</name>
<feature type="modified residue" description="4-aspartylphosphate" evidence="2">
    <location>
        <position position="177"/>
    </location>
</feature>
<evidence type="ECO:0000313" key="4">
    <source>
        <dbReference type="EMBL" id="PKK90277.1"/>
    </source>
</evidence>
<dbReference type="SMART" id="SM00448">
    <property type="entry name" value="REC"/>
    <property type="match status" value="2"/>
</dbReference>
<dbReference type="CDD" id="cd17546">
    <property type="entry name" value="REC_hyHK_CKI1_RcsC-like"/>
    <property type="match status" value="1"/>
</dbReference>
<dbReference type="GO" id="GO:0000160">
    <property type="term" value="P:phosphorelay signal transduction system"/>
    <property type="evidence" value="ECO:0007669"/>
    <property type="project" value="InterPro"/>
</dbReference>
<sequence>MAKRLLVVDDLAYIRILVTKALQKMGFDVMAAQSGAEAIRLTGTHDFDLVILDINLPDTGGAELLTQWREGGLKFPVVVMSGHLSPDVISSFAGLGVKSVLAKPVDVGKLREIIDGILSGSHSGRKEAIIVVDDDYKARVLLEKLLSRFGLEVALFSTGEDALSALGQFAPAGVVADLVLRAGMGGDEFILRLREILPEVPIVLVTGKPEREKIITLGKAGLSDIMVKPFENGEFMERIAKAFKLCIPPSSHDSDSGAGHNSTLR</sequence>
<dbReference type="SUPFAM" id="SSF52172">
    <property type="entry name" value="CheY-like"/>
    <property type="match status" value="2"/>
</dbReference>
<organism evidence="4 5">
    <name type="scientific">Candidatus Wallbacteria bacterium HGW-Wallbacteria-1</name>
    <dbReference type="NCBI Taxonomy" id="2013854"/>
    <lineage>
        <taxon>Bacteria</taxon>
        <taxon>Candidatus Walliibacteriota</taxon>
    </lineage>
</organism>
<feature type="modified residue" description="4-aspartylphosphate" evidence="2">
    <location>
        <position position="53"/>
    </location>
</feature>
<evidence type="ECO:0000256" key="2">
    <source>
        <dbReference type="PROSITE-ProRule" id="PRU00169"/>
    </source>
</evidence>